<dbReference type="FunFam" id="3.30.470.30:FF:000001">
    <property type="entry name" value="DNA ligase"/>
    <property type="match status" value="1"/>
</dbReference>
<dbReference type="Pfam" id="PF00533">
    <property type="entry name" value="BRCT"/>
    <property type="match status" value="1"/>
</dbReference>
<dbReference type="FunFam" id="2.40.50.140:FF:000012">
    <property type="entry name" value="DNA ligase"/>
    <property type="match status" value="1"/>
</dbReference>
<dbReference type="InterPro" id="IPR013839">
    <property type="entry name" value="DNAligase_adenylation"/>
</dbReference>
<dbReference type="InterPro" id="IPR013840">
    <property type="entry name" value="DNAligase_N"/>
</dbReference>
<dbReference type="FunFam" id="1.10.150.20:FF:000007">
    <property type="entry name" value="DNA ligase"/>
    <property type="match status" value="1"/>
</dbReference>
<proteinExistence type="inferred from homology"/>
<comment type="caution">
    <text evidence="18">The sequence shown here is derived from an EMBL/GenBank/DDBJ whole genome shotgun (WGS) entry which is preliminary data.</text>
</comment>
<gene>
    <name evidence="15" type="primary">ligA</name>
    <name evidence="18" type="ORF">FC87_GL001123</name>
</gene>
<dbReference type="PROSITE" id="PS01056">
    <property type="entry name" value="DNA_LIGASE_N2"/>
    <property type="match status" value="1"/>
</dbReference>
<dbReference type="InterPro" id="IPR004150">
    <property type="entry name" value="NAD_DNA_ligase_OB"/>
</dbReference>
<reference evidence="18 19" key="1">
    <citation type="journal article" date="2015" name="Genome Announc.">
        <title>Expanding the biotechnology potential of lactobacilli through comparative genomics of 213 strains and associated genera.</title>
        <authorList>
            <person name="Sun Z."/>
            <person name="Harris H.M."/>
            <person name="McCann A."/>
            <person name="Guo C."/>
            <person name="Argimon S."/>
            <person name="Zhang W."/>
            <person name="Yang X."/>
            <person name="Jeffery I.B."/>
            <person name="Cooney J.C."/>
            <person name="Kagawa T.F."/>
            <person name="Liu W."/>
            <person name="Song Y."/>
            <person name="Salvetti E."/>
            <person name="Wrobel A."/>
            <person name="Rasinkangas P."/>
            <person name="Parkhill J."/>
            <person name="Rea M.C."/>
            <person name="O'Sullivan O."/>
            <person name="Ritari J."/>
            <person name="Douillard F.P."/>
            <person name="Paul Ross R."/>
            <person name="Yang R."/>
            <person name="Briner A.E."/>
            <person name="Felis G.E."/>
            <person name="de Vos W.M."/>
            <person name="Barrangou R."/>
            <person name="Klaenhammer T.R."/>
            <person name="Caufield P.W."/>
            <person name="Cui Y."/>
            <person name="Zhang H."/>
            <person name="O'Toole P.W."/>
        </authorList>
    </citation>
    <scope>NUCLEOTIDE SEQUENCE [LARGE SCALE GENOMIC DNA]</scope>
    <source>
        <strain evidence="18 19">DSM 22689</strain>
    </source>
</reference>
<keyword evidence="11 15" id="KW-0234">DNA repair</keyword>
<dbReference type="SUPFAM" id="SSF50249">
    <property type="entry name" value="Nucleic acid-binding proteins"/>
    <property type="match status" value="1"/>
</dbReference>
<evidence type="ECO:0000256" key="7">
    <source>
        <dbReference type="ARBA" id="ARBA00022763"/>
    </source>
</evidence>
<dbReference type="NCBIfam" id="TIGR00575">
    <property type="entry name" value="dnlj"/>
    <property type="match status" value="1"/>
</dbReference>
<dbReference type="EMBL" id="AYZI01000007">
    <property type="protein sequence ID" value="KRM91194.1"/>
    <property type="molecule type" value="Genomic_DNA"/>
</dbReference>
<dbReference type="PANTHER" id="PTHR23389">
    <property type="entry name" value="CHROMOSOME TRANSMISSION FIDELITY FACTOR 18"/>
    <property type="match status" value="1"/>
</dbReference>
<keyword evidence="10 15" id="KW-0520">NAD</keyword>
<organism evidence="18 19">
    <name type="scientific">Fructilactobacillus florum DSM 22689 = JCM 16035</name>
    <dbReference type="NCBI Taxonomy" id="1423745"/>
    <lineage>
        <taxon>Bacteria</taxon>
        <taxon>Bacillati</taxon>
        <taxon>Bacillota</taxon>
        <taxon>Bacilli</taxon>
        <taxon>Lactobacillales</taxon>
        <taxon>Lactobacillaceae</taxon>
        <taxon>Fructilactobacillus</taxon>
    </lineage>
</organism>
<keyword evidence="5 15" id="KW-0235">DNA replication</keyword>
<dbReference type="Pfam" id="PF12826">
    <property type="entry name" value="HHH_2"/>
    <property type="match status" value="1"/>
</dbReference>
<keyword evidence="9 15" id="KW-0460">Magnesium</keyword>
<dbReference type="Pfam" id="PF14520">
    <property type="entry name" value="HHH_5"/>
    <property type="match status" value="1"/>
</dbReference>
<evidence type="ECO:0000256" key="3">
    <source>
        <dbReference type="ARBA" id="ARBA00013308"/>
    </source>
</evidence>
<evidence type="ECO:0000256" key="10">
    <source>
        <dbReference type="ARBA" id="ARBA00023027"/>
    </source>
</evidence>
<dbReference type="PROSITE" id="PS50172">
    <property type="entry name" value="BRCT"/>
    <property type="match status" value="1"/>
</dbReference>
<feature type="binding site" evidence="15">
    <location>
        <position position="144"/>
    </location>
    <ligand>
        <name>NAD(+)</name>
        <dbReference type="ChEBI" id="CHEBI:57540"/>
    </ligand>
</feature>
<dbReference type="InterPro" id="IPR001679">
    <property type="entry name" value="DNA_ligase"/>
</dbReference>
<feature type="binding site" evidence="15">
    <location>
        <position position="430"/>
    </location>
    <ligand>
        <name>Zn(2+)</name>
        <dbReference type="ChEBI" id="CHEBI:29105"/>
    </ligand>
</feature>
<name>A0A0R2CIS6_9LACO</name>
<dbReference type="CDD" id="cd00114">
    <property type="entry name" value="LIGANc"/>
    <property type="match status" value="1"/>
</dbReference>
<dbReference type="InterPro" id="IPR036420">
    <property type="entry name" value="BRCT_dom_sf"/>
</dbReference>
<dbReference type="SUPFAM" id="SSF52113">
    <property type="entry name" value="BRCT domain"/>
    <property type="match status" value="1"/>
</dbReference>
<feature type="active site" description="N6-AMP-lysine intermediate" evidence="15">
    <location>
        <position position="123"/>
    </location>
</feature>
<evidence type="ECO:0000256" key="8">
    <source>
        <dbReference type="ARBA" id="ARBA00022833"/>
    </source>
</evidence>
<dbReference type="PANTHER" id="PTHR23389:SF9">
    <property type="entry name" value="DNA LIGASE"/>
    <property type="match status" value="1"/>
</dbReference>
<feature type="binding site" evidence="15">
    <location>
        <position position="435"/>
    </location>
    <ligand>
        <name>Zn(2+)</name>
        <dbReference type="ChEBI" id="CHEBI:29105"/>
    </ligand>
</feature>
<dbReference type="Pfam" id="PF03119">
    <property type="entry name" value="DNA_ligase_ZBD"/>
    <property type="match status" value="1"/>
</dbReference>
<dbReference type="PATRIC" id="fig|1423745.4.peg.1188"/>
<dbReference type="SMART" id="SM00278">
    <property type="entry name" value="HhH1"/>
    <property type="match status" value="3"/>
</dbReference>
<dbReference type="PROSITE" id="PS01055">
    <property type="entry name" value="DNA_LIGASE_N1"/>
    <property type="match status" value="1"/>
</dbReference>
<dbReference type="SMART" id="SM00532">
    <property type="entry name" value="LIGANc"/>
    <property type="match status" value="1"/>
</dbReference>
<keyword evidence="12 15" id="KW-0464">Manganese</keyword>
<dbReference type="GO" id="GO:0003677">
    <property type="term" value="F:DNA binding"/>
    <property type="evidence" value="ECO:0007669"/>
    <property type="project" value="InterPro"/>
</dbReference>
<sequence length="675" mass="74302">MEQPAVSSLTLTTARAEIGPLRQKLREWGQQYYEADQPTVPDDVYDQQYRRLVEIEERFPELVSPDSPTQQVGGAAASEFTKVQHRIPLLSLGDVFSVDELHGFIERLQQAYPADQEFNCELKIDGLSISLRYEAGRLVQGSTRGNGLIGEDITANIMTIPSIPHQLTRPIDIEVRGECYMGKAAFLKLNERRETEGQPTFANPRNAAAGSLRQLDPQVTASRHLSTFMYNVADYHDVKATTQSELLAELQELGFAINPDYQVASQLATIDAYIAKNQQRRDELAYGIDGIVIKTNSLALQTEIGHTVKVPKWAIAFKFPPEEAHVKLEAIEWTIGRTGVVTPTATFAPVQLAGTQVARASLHNADYLRSKDLRLGDTVVIYKAGDIIPSVDRYLPDQRPQTARPAEIPTTCPSCGAKLVHLDDEVALRCINPKCPAQLSEQVTHFASRNAMDIAGLGPKIVAQLFAHHLIDDVASLYQLQFDQLVQLDKMGEKSAQNLLQALANSRTNSLERVLFGLGIRHVGSKAAQLLAARFETMTQLQQATKDELEAVPTIGGIIADSLVTYFADPNSQTLLAELTAAGLTMTYRGPKTNHNTFFDGKRVVLTGKLTQLTRPQATAWITAHGGSVTSSVSAKTDLVIAGEAAGSKRQQAEQLQIPIWDEVRFQQKMQATDD</sequence>
<dbReference type="InterPro" id="IPR003583">
    <property type="entry name" value="Hlx-hairpin-Hlx_DNA-bd_motif"/>
</dbReference>
<feature type="binding site" evidence="15">
    <location>
        <position position="415"/>
    </location>
    <ligand>
        <name>Zn(2+)</name>
        <dbReference type="ChEBI" id="CHEBI:29105"/>
    </ligand>
</feature>
<comment type="function">
    <text evidence="1 15">DNA ligase that catalyzes the formation of phosphodiester linkages between 5'-phosphoryl and 3'-hydroxyl groups in double-stranded DNA using NAD as a coenzyme and as the energy source for the reaction. It is essential for DNA replication and repair of damaged DNA.</text>
</comment>
<keyword evidence="4 15" id="KW-0436">Ligase</keyword>
<feature type="binding site" evidence="15">
    <location>
        <begin position="91"/>
        <end position="92"/>
    </location>
    <ligand>
        <name>NAD(+)</name>
        <dbReference type="ChEBI" id="CHEBI:57540"/>
    </ligand>
</feature>
<feature type="binding site" evidence="15">
    <location>
        <begin position="42"/>
        <end position="46"/>
    </location>
    <ligand>
        <name>NAD(+)</name>
        <dbReference type="ChEBI" id="CHEBI:57540"/>
    </ligand>
</feature>
<dbReference type="GO" id="GO:0046872">
    <property type="term" value="F:metal ion binding"/>
    <property type="evidence" value="ECO:0007669"/>
    <property type="project" value="UniProtKB-KW"/>
</dbReference>
<dbReference type="InterPro" id="IPR010994">
    <property type="entry name" value="RuvA_2-like"/>
</dbReference>
<dbReference type="SUPFAM" id="SSF47781">
    <property type="entry name" value="RuvA domain 2-like"/>
    <property type="match status" value="1"/>
</dbReference>
<evidence type="ECO:0000259" key="17">
    <source>
        <dbReference type="PROSITE" id="PS50172"/>
    </source>
</evidence>
<dbReference type="FunFam" id="1.10.150.20:FF:000006">
    <property type="entry name" value="DNA ligase"/>
    <property type="match status" value="1"/>
</dbReference>
<evidence type="ECO:0000256" key="1">
    <source>
        <dbReference type="ARBA" id="ARBA00004067"/>
    </source>
</evidence>
<dbReference type="SUPFAM" id="SSF56091">
    <property type="entry name" value="DNA ligase/mRNA capping enzyme, catalytic domain"/>
    <property type="match status" value="1"/>
</dbReference>
<evidence type="ECO:0000256" key="11">
    <source>
        <dbReference type="ARBA" id="ARBA00023204"/>
    </source>
</evidence>
<dbReference type="STRING" id="1423745.GCA_001311215_00887"/>
<protein>
    <recommendedName>
        <fullName evidence="3 15">DNA ligase</fullName>
        <ecNumber evidence="2 15">6.5.1.2</ecNumber>
    </recommendedName>
    <alternativeName>
        <fullName evidence="15">Polydeoxyribonucleotide synthase [NAD(+)]</fullName>
    </alternativeName>
</protein>
<evidence type="ECO:0000256" key="15">
    <source>
        <dbReference type="HAMAP-Rule" id="MF_01588"/>
    </source>
</evidence>
<dbReference type="Pfam" id="PF01653">
    <property type="entry name" value="DNA_ligase_aden"/>
    <property type="match status" value="1"/>
</dbReference>
<dbReference type="Proteomes" id="UP000051586">
    <property type="component" value="Unassembled WGS sequence"/>
</dbReference>
<dbReference type="GO" id="GO:0003911">
    <property type="term" value="F:DNA ligase (NAD+) activity"/>
    <property type="evidence" value="ECO:0007669"/>
    <property type="project" value="UniProtKB-UniRule"/>
</dbReference>
<dbReference type="InterPro" id="IPR033136">
    <property type="entry name" value="DNA_ligase_CS"/>
</dbReference>
<evidence type="ECO:0000256" key="14">
    <source>
        <dbReference type="ARBA" id="ARBA00060881"/>
    </source>
</evidence>
<keyword evidence="6 15" id="KW-0479">Metal-binding</keyword>
<feature type="binding site" evidence="15">
    <location>
        <position position="412"/>
    </location>
    <ligand>
        <name>Zn(2+)</name>
        <dbReference type="ChEBI" id="CHEBI:29105"/>
    </ligand>
</feature>
<dbReference type="AlphaFoldDB" id="A0A0R2CIS6"/>
<dbReference type="InterPro" id="IPR018239">
    <property type="entry name" value="DNA_ligase_AS"/>
</dbReference>
<evidence type="ECO:0000256" key="16">
    <source>
        <dbReference type="RuleBase" id="RU000618"/>
    </source>
</evidence>
<dbReference type="InterPro" id="IPR004149">
    <property type="entry name" value="Znf_DNAligase_C4"/>
</dbReference>
<dbReference type="GO" id="GO:0006260">
    <property type="term" value="P:DNA replication"/>
    <property type="evidence" value="ECO:0007669"/>
    <property type="project" value="UniProtKB-KW"/>
</dbReference>
<dbReference type="PIRSF" id="PIRSF001604">
    <property type="entry name" value="LigA"/>
    <property type="match status" value="1"/>
</dbReference>
<comment type="similarity">
    <text evidence="14 15">Belongs to the NAD-dependent DNA ligase family. LigA subfamily.</text>
</comment>
<dbReference type="GO" id="GO:0006281">
    <property type="term" value="P:DNA repair"/>
    <property type="evidence" value="ECO:0007669"/>
    <property type="project" value="UniProtKB-KW"/>
</dbReference>
<dbReference type="Pfam" id="PF03120">
    <property type="entry name" value="OB_DNA_ligase"/>
    <property type="match status" value="1"/>
</dbReference>
<keyword evidence="7 15" id="KW-0227">DNA damage</keyword>
<evidence type="ECO:0000256" key="12">
    <source>
        <dbReference type="ARBA" id="ARBA00023211"/>
    </source>
</evidence>
<dbReference type="Gene3D" id="2.40.50.140">
    <property type="entry name" value="Nucleic acid-binding proteins"/>
    <property type="match status" value="1"/>
</dbReference>
<dbReference type="CDD" id="cd17748">
    <property type="entry name" value="BRCT_DNA_ligase_like"/>
    <property type="match status" value="1"/>
</dbReference>
<feature type="binding site" evidence="15">
    <location>
        <position position="318"/>
    </location>
    <ligand>
        <name>NAD(+)</name>
        <dbReference type="ChEBI" id="CHEBI:57540"/>
    </ligand>
</feature>
<evidence type="ECO:0000256" key="6">
    <source>
        <dbReference type="ARBA" id="ARBA00022723"/>
    </source>
</evidence>
<evidence type="ECO:0000256" key="2">
    <source>
        <dbReference type="ARBA" id="ARBA00012722"/>
    </source>
</evidence>
<feature type="binding site" evidence="15">
    <location>
        <position position="294"/>
    </location>
    <ligand>
        <name>NAD(+)</name>
        <dbReference type="ChEBI" id="CHEBI:57540"/>
    </ligand>
</feature>
<keyword evidence="8 15" id="KW-0862">Zinc</keyword>
<feature type="binding site" evidence="15">
    <location>
        <position position="121"/>
    </location>
    <ligand>
        <name>NAD(+)</name>
        <dbReference type="ChEBI" id="CHEBI:57540"/>
    </ligand>
</feature>
<dbReference type="Gene3D" id="6.20.10.30">
    <property type="match status" value="1"/>
</dbReference>
<evidence type="ECO:0000256" key="5">
    <source>
        <dbReference type="ARBA" id="ARBA00022705"/>
    </source>
</evidence>
<dbReference type="RefSeq" id="WP_009166668.1">
    <property type="nucleotide sequence ID" value="NZ_AYZI01000007.1"/>
</dbReference>
<dbReference type="InterPro" id="IPR041663">
    <property type="entry name" value="DisA/LigA_HHH"/>
</dbReference>
<dbReference type="SMART" id="SM00292">
    <property type="entry name" value="BRCT"/>
    <property type="match status" value="1"/>
</dbReference>
<evidence type="ECO:0000256" key="13">
    <source>
        <dbReference type="ARBA" id="ARBA00034005"/>
    </source>
</evidence>
<dbReference type="HAMAP" id="MF_01588">
    <property type="entry name" value="DNA_ligase_A"/>
    <property type="match status" value="1"/>
</dbReference>
<dbReference type="Gene3D" id="1.10.287.610">
    <property type="entry name" value="Helix hairpin bin"/>
    <property type="match status" value="1"/>
</dbReference>
<comment type="catalytic activity">
    <reaction evidence="13 15 16">
        <text>NAD(+) + (deoxyribonucleotide)n-3'-hydroxyl + 5'-phospho-(deoxyribonucleotide)m = (deoxyribonucleotide)n+m + AMP + beta-nicotinamide D-nucleotide.</text>
        <dbReference type="EC" id="6.5.1.2"/>
    </reaction>
</comment>
<evidence type="ECO:0000256" key="9">
    <source>
        <dbReference type="ARBA" id="ARBA00022842"/>
    </source>
</evidence>
<feature type="domain" description="BRCT" evidence="17">
    <location>
        <begin position="594"/>
        <end position="660"/>
    </location>
</feature>
<comment type="cofactor">
    <cofactor evidence="15">
        <name>Mg(2+)</name>
        <dbReference type="ChEBI" id="CHEBI:18420"/>
    </cofactor>
    <cofactor evidence="15">
        <name>Mn(2+)</name>
        <dbReference type="ChEBI" id="CHEBI:29035"/>
    </cofactor>
</comment>
<dbReference type="InterPro" id="IPR001357">
    <property type="entry name" value="BRCT_dom"/>
</dbReference>
<dbReference type="Gene3D" id="3.40.50.10190">
    <property type="entry name" value="BRCT domain"/>
    <property type="match status" value="1"/>
</dbReference>
<dbReference type="InterPro" id="IPR012340">
    <property type="entry name" value="NA-bd_OB-fold"/>
</dbReference>
<dbReference type="NCBIfam" id="NF005932">
    <property type="entry name" value="PRK07956.1"/>
    <property type="match status" value="1"/>
</dbReference>
<dbReference type="EC" id="6.5.1.2" evidence="2 15"/>
<feature type="binding site" evidence="15">
    <location>
        <position position="178"/>
    </location>
    <ligand>
        <name>NAD(+)</name>
        <dbReference type="ChEBI" id="CHEBI:57540"/>
    </ligand>
</feature>
<evidence type="ECO:0000256" key="4">
    <source>
        <dbReference type="ARBA" id="ARBA00022598"/>
    </source>
</evidence>
<dbReference type="Gene3D" id="1.10.150.20">
    <property type="entry name" value="5' to 3' exonuclease, C-terminal subdomain"/>
    <property type="match status" value="2"/>
</dbReference>
<dbReference type="Gene3D" id="3.30.470.30">
    <property type="entry name" value="DNA ligase/mRNA capping enzyme"/>
    <property type="match status" value="1"/>
</dbReference>
<dbReference type="GO" id="GO:0005829">
    <property type="term" value="C:cytosol"/>
    <property type="evidence" value="ECO:0007669"/>
    <property type="project" value="TreeGrafter"/>
</dbReference>
<accession>A0A0R2CIS6</accession>
<evidence type="ECO:0000313" key="19">
    <source>
        <dbReference type="Proteomes" id="UP000051586"/>
    </source>
</evidence>
<evidence type="ECO:0000313" key="18">
    <source>
        <dbReference type="EMBL" id="KRM91194.1"/>
    </source>
</evidence>